<dbReference type="OrthoDB" id="2013972at2759"/>
<accession>A0A5N5WSR2</accession>
<dbReference type="InterPro" id="IPR029063">
    <property type="entry name" value="SAM-dependent_MTases_sf"/>
</dbReference>
<keyword evidence="2" id="KW-0808">Transferase</keyword>
<organism evidence="2 3">
    <name type="scientific">Aspergillus leporis</name>
    <dbReference type="NCBI Taxonomy" id="41062"/>
    <lineage>
        <taxon>Eukaryota</taxon>
        <taxon>Fungi</taxon>
        <taxon>Dikarya</taxon>
        <taxon>Ascomycota</taxon>
        <taxon>Pezizomycotina</taxon>
        <taxon>Eurotiomycetes</taxon>
        <taxon>Eurotiomycetidae</taxon>
        <taxon>Eurotiales</taxon>
        <taxon>Aspergillaceae</taxon>
        <taxon>Aspergillus</taxon>
        <taxon>Aspergillus subgen. Circumdati</taxon>
    </lineage>
</organism>
<sequence>MAQEVTNLEFVETDPELRPDSDSDCGESISSERTSLRSSIMNYYYENGRRYHAYHAGSYWGPNDERAIEQLDIGPHVFNLLEGRLYLAPIPENIQRVLDIGTGTGIWAIEFADMHPSATVIGTDLSPIQSTWVPPNVLFEIDDCCDDWVYRKNSFDFAHLRGLYGCIADWDKFYEQALEHLKPGGYVEQAEVSVVPKSTDGSTDNTIFEE</sequence>
<dbReference type="Gene3D" id="3.40.50.150">
    <property type="entry name" value="Vaccinia Virus protein VP39"/>
    <property type="match status" value="1"/>
</dbReference>
<dbReference type="CDD" id="cd02440">
    <property type="entry name" value="AdoMet_MTases"/>
    <property type="match status" value="1"/>
</dbReference>
<dbReference type="SUPFAM" id="SSF53335">
    <property type="entry name" value="S-adenosyl-L-methionine-dependent methyltransferases"/>
    <property type="match status" value="1"/>
</dbReference>
<protein>
    <submittedName>
        <fullName evidence="2">S-adenosyl-L-methionine-dependent methyltransferase</fullName>
    </submittedName>
</protein>
<dbReference type="PANTHER" id="PTHR43591">
    <property type="entry name" value="METHYLTRANSFERASE"/>
    <property type="match status" value="1"/>
</dbReference>
<dbReference type="EMBL" id="ML732292">
    <property type="protein sequence ID" value="KAB8070757.1"/>
    <property type="molecule type" value="Genomic_DNA"/>
</dbReference>
<evidence type="ECO:0000256" key="1">
    <source>
        <dbReference type="SAM" id="MobiDB-lite"/>
    </source>
</evidence>
<dbReference type="AlphaFoldDB" id="A0A5N5WSR2"/>
<dbReference type="GO" id="GO:0032259">
    <property type="term" value="P:methylation"/>
    <property type="evidence" value="ECO:0007669"/>
    <property type="project" value="UniProtKB-KW"/>
</dbReference>
<name>A0A5N5WSR2_9EURO</name>
<gene>
    <name evidence="2" type="ORF">BDV29DRAFT_180352</name>
</gene>
<proteinExistence type="predicted"/>
<evidence type="ECO:0000313" key="2">
    <source>
        <dbReference type="EMBL" id="KAB8070757.1"/>
    </source>
</evidence>
<dbReference type="PANTHER" id="PTHR43591:SF106">
    <property type="entry name" value="S-ADENOSYL-L-METHIONINE-DEPENDENT METHYLTRANSFERASE"/>
    <property type="match status" value="1"/>
</dbReference>
<feature type="region of interest" description="Disordered" evidence="1">
    <location>
        <begin position="1"/>
        <end position="31"/>
    </location>
</feature>
<reference evidence="2 3" key="1">
    <citation type="submission" date="2019-04" db="EMBL/GenBank/DDBJ databases">
        <title>Friends and foes A comparative genomics study of 23 Aspergillus species from section Flavi.</title>
        <authorList>
            <consortium name="DOE Joint Genome Institute"/>
            <person name="Kjaerbolling I."/>
            <person name="Vesth T."/>
            <person name="Frisvad J.C."/>
            <person name="Nybo J.L."/>
            <person name="Theobald S."/>
            <person name="Kildgaard S."/>
            <person name="Isbrandt T."/>
            <person name="Kuo A."/>
            <person name="Sato A."/>
            <person name="Lyhne E.K."/>
            <person name="Kogle M.E."/>
            <person name="Wiebenga A."/>
            <person name="Kun R.S."/>
            <person name="Lubbers R.J."/>
            <person name="Makela M.R."/>
            <person name="Barry K."/>
            <person name="Chovatia M."/>
            <person name="Clum A."/>
            <person name="Daum C."/>
            <person name="Haridas S."/>
            <person name="He G."/>
            <person name="LaButti K."/>
            <person name="Lipzen A."/>
            <person name="Mondo S."/>
            <person name="Riley R."/>
            <person name="Salamov A."/>
            <person name="Simmons B.A."/>
            <person name="Magnuson J.K."/>
            <person name="Henrissat B."/>
            <person name="Mortensen U.H."/>
            <person name="Larsen T.O."/>
            <person name="Devries R.P."/>
            <person name="Grigoriev I.V."/>
            <person name="Machida M."/>
            <person name="Baker S.E."/>
            <person name="Andersen M.R."/>
        </authorList>
    </citation>
    <scope>NUCLEOTIDE SEQUENCE [LARGE SCALE GENOMIC DNA]</scope>
    <source>
        <strain evidence="2 3">CBS 151.66</strain>
    </source>
</reference>
<keyword evidence="2" id="KW-0489">Methyltransferase</keyword>
<keyword evidence="3" id="KW-1185">Reference proteome</keyword>
<evidence type="ECO:0000313" key="3">
    <source>
        <dbReference type="Proteomes" id="UP000326565"/>
    </source>
</evidence>
<dbReference type="GO" id="GO:0008168">
    <property type="term" value="F:methyltransferase activity"/>
    <property type="evidence" value="ECO:0007669"/>
    <property type="project" value="UniProtKB-KW"/>
</dbReference>
<dbReference type="Pfam" id="PF13489">
    <property type="entry name" value="Methyltransf_23"/>
    <property type="match status" value="1"/>
</dbReference>
<dbReference type="Proteomes" id="UP000326565">
    <property type="component" value="Unassembled WGS sequence"/>
</dbReference>